<organism evidence="2 3">
    <name type="scientific">Pristionchus mayeri</name>
    <dbReference type="NCBI Taxonomy" id="1317129"/>
    <lineage>
        <taxon>Eukaryota</taxon>
        <taxon>Metazoa</taxon>
        <taxon>Ecdysozoa</taxon>
        <taxon>Nematoda</taxon>
        <taxon>Chromadorea</taxon>
        <taxon>Rhabditida</taxon>
        <taxon>Rhabditina</taxon>
        <taxon>Diplogasteromorpha</taxon>
        <taxon>Diplogasteroidea</taxon>
        <taxon>Neodiplogasteridae</taxon>
        <taxon>Pristionchus</taxon>
    </lineage>
</organism>
<dbReference type="Proteomes" id="UP001328107">
    <property type="component" value="Unassembled WGS sequence"/>
</dbReference>
<evidence type="ECO:0000313" key="2">
    <source>
        <dbReference type="EMBL" id="GMR43826.1"/>
    </source>
</evidence>
<dbReference type="EMBL" id="BTRK01000003">
    <property type="protein sequence ID" value="GMR43826.1"/>
    <property type="molecule type" value="Genomic_DNA"/>
</dbReference>
<gene>
    <name evidence="2" type="ORF">PMAYCL1PPCAC_14021</name>
</gene>
<keyword evidence="3" id="KW-1185">Reference proteome</keyword>
<evidence type="ECO:0000256" key="1">
    <source>
        <dbReference type="ARBA" id="ARBA00023157"/>
    </source>
</evidence>
<dbReference type="InterPro" id="IPR050976">
    <property type="entry name" value="Snaclec"/>
</dbReference>
<comment type="caution">
    <text evidence="2">The sequence shown here is derived from an EMBL/GenBank/DDBJ whole genome shotgun (WGS) entry which is preliminary data.</text>
</comment>
<accession>A0AAN4ZRN4</accession>
<sequence length="89" mass="9841">RIVLFAAILQTVLSSCPAGFELVSKGECRGKYATVRTDATSAHGTAVSKCQEIQGQPIEIHDDEQETYWESKYEDDNGKMLLGTFLKTN</sequence>
<feature type="non-terminal residue" evidence="2">
    <location>
        <position position="1"/>
    </location>
</feature>
<name>A0AAN4ZRN4_9BILA</name>
<keyword evidence="1" id="KW-1015">Disulfide bond</keyword>
<dbReference type="AlphaFoldDB" id="A0AAN4ZRN4"/>
<protein>
    <submittedName>
        <fullName evidence="2">Uncharacterized protein</fullName>
    </submittedName>
</protein>
<dbReference type="PANTHER" id="PTHR22991">
    <property type="entry name" value="PROTEIN CBG13490"/>
    <property type="match status" value="1"/>
</dbReference>
<proteinExistence type="predicted"/>
<reference evidence="3" key="1">
    <citation type="submission" date="2022-10" db="EMBL/GenBank/DDBJ databases">
        <title>Genome assembly of Pristionchus species.</title>
        <authorList>
            <person name="Yoshida K."/>
            <person name="Sommer R.J."/>
        </authorList>
    </citation>
    <scope>NUCLEOTIDE SEQUENCE [LARGE SCALE GENOMIC DNA]</scope>
    <source>
        <strain evidence="3">RS5460</strain>
    </source>
</reference>
<dbReference type="PANTHER" id="PTHR22991:SF40">
    <property type="entry name" value="PROTEIN CBG13490"/>
    <property type="match status" value="1"/>
</dbReference>
<evidence type="ECO:0000313" key="3">
    <source>
        <dbReference type="Proteomes" id="UP001328107"/>
    </source>
</evidence>